<comment type="cofactor">
    <cofactor evidence="1">
        <name>Zn(2+)</name>
        <dbReference type="ChEBI" id="CHEBI:29105"/>
    </cofactor>
</comment>
<evidence type="ECO:0000313" key="7">
    <source>
        <dbReference type="EMBL" id="MFK3864262.1"/>
    </source>
</evidence>
<evidence type="ECO:0000259" key="6">
    <source>
        <dbReference type="Pfam" id="PF02900"/>
    </source>
</evidence>
<dbReference type="Proteomes" id="UP001620262">
    <property type="component" value="Unassembled WGS sequence"/>
</dbReference>
<keyword evidence="7" id="KW-0223">Dioxygenase</keyword>
<dbReference type="PANTHER" id="PTHR30096:SF0">
    <property type="entry name" value="4,5-DOPA DIOXYGENASE EXTRADIOL-LIKE PROTEIN"/>
    <property type="match status" value="1"/>
</dbReference>
<dbReference type="SUPFAM" id="SSF53213">
    <property type="entry name" value="LigB-like"/>
    <property type="match status" value="1"/>
</dbReference>
<dbReference type="EMBL" id="JBJDOT010000012">
    <property type="protein sequence ID" value="MFK3864262.1"/>
    <property type="molecule type" value="Genomic_DNA"/>
</dbReference>
<feature type="domain" description="Extradiol ring-cleavage dioxygenase class III enzyme subunit B" evidence="6">
    <location>
        <begin position="39"/>
        <end position="249"/>
    </location>
</feature>
<organism evidence="7 8">
    <name type="scientific">Pseudoalteromonas rhizosphaerae</name>
    <dbReference type="NCBI Taxonomy" id="2518973"/>
    <lineage>
        <taxon>Bacteria</taxon>
        <taxon>Pseudomonadati</taxon>
        <taxon>Pseudomonadota</taxon>
        <taxon>Gammaproteobacteria</taxon>
        <taxon>Alteromonadales</taxon>
        <taxon>Pseudoalteromonadaceae</taxon>
        <taxon>Pseudoalteromonas</taxon>
    </lineage>
</organism>
<dbReference type="Pfam" id="PF02900">
    <property type="entry name" value="LigB"/>
    <property type="match status" value="1"/>
</dbReference>
<dbReference type="Gene3D" id="3.40.830.10">
    <property type="entry name" value="LigB-like"/>
    <property type="match status" value="1"/>
</dbReference>
<proteinExistence type="inferred from homology"/>
<evidence type="ECO:0000256" key="5">
    <source>
        <dbReference type="ARBA" id="ARBA00023002"/>
    </source>
</evidence>
<protein>
    <submittedName>
        <fullName evidence="7">DODA-type extradiol aromatic ring-opening family dioxygenase</fullName>
        <ecNumber evidence="7">1.13.-.-</ecNumber>
    </submittedName>
</protein>
<dbReference type="PANTHER" id="PTHR30096">
    <property type="entry name" value="4,5-DOPA DIOXYGENASE EXTRADIOL-LIKE PROTEIN"/>
    <property type="match status" value="1"/>
</dbReference>
<keyword evidence="3" id="KW-0479">Metal-binding</keyword>
<dbReference type="RefSeq" id="WP_259399522.1">
    <property type="nucleotide sequence ID" value="NZ_CAXYCB010000001.1"/>
</dbReference>
<dbReference type="EC" id="1.13.-.-" evidence="7"/>
<sequence>MNNVDIAFISHGGGPMPLLNEPNHTQLVAYLKSLASTLKKPSAILLISAHWEESVATITANAAPGMIYDYYGFPPAAYQVQYPSQGEPKLAEKVQQVLQHAGIEAKLDHHRGYDHGLYVPLTLMYPAADIPAIQLSLVNNLDAAQHLAIGKALQSLDYENLLVIGSGFSFHNMQAFFAQDNQQSQINNHEFEQWLRSTLSDNTLPEPKRNLMMQNWHKAPHARYCHPREEHLLPLHVCYGLAGRASDEYENVTIFNKQSSAFVWRRKEQGI</sequence>
<evidence type="ECO:0000256" key="4">
    <source>
        <dbReference type="ARBA" id="ARBA00022833"/>
    </source>
</evidence>
<name>A0ABW8KWX2_9GAMM</name>
<accession>A0ABW8KWX2</accession>
<dbReference type="GO" id="GO:0051213">
    <property type="term" value="F:dioxygenase activity"/>
    <property type="evidence" value="ECO:0007669"/>
    <property type="project" value="UniProtKB-KW"/>
</dbReference>
<dbReference type="InterPro" id="IPR014436">
    <property type="entry name" value="Extradiol_dOase_DODA"/>
</dbReference>
<dbReference type="InterPro" id="IPR004183">
    <property type="entry name" value="Xdiol_dOase_suB"/>
</dbReference>
<dbReference type="CDD" id="cd07363">
    <property type="entry name" value="45_DOPA_Dioxygenase"/>
    <property type="match status" value="1"/>
</dbReference>
<gene>
    <name evidence="7" type="ORF">ACI2JU_10280</name>
</gene>
<keyword evidence="8" id="KW-1185">Reference proteome</keyword>
<comment type="caution">
    <text evidence="7">The sequence shown here is derived from an EMBL/GenBank/DDBJ whole genome shotgun (WGS) entry which is preliminary data.</text>
</comment>
<comment type="similarity">
    <text evidence="2">Belongs to the DODA-type extradiol aromatic ring-opening dioxygenase family.</text>
</comment>
<evidence type="ECO:0000256" key="1">
    <source>
        <dbReference type="ARBA" id="ARBA00001947"/>
    </source>
</evidence>
<evidence type="ECO:0000256" key="2">
    <source>
        <dbReference type="ARBA" id="ARBA00007581"/>
    </source>
</evidence>
<reference evidence="7 8" key="1">
    <citation type="submission" date="2024-11" db="EMBL/GenBank/DDBJ databases">
        <title>The Natural Products Discovery Center: Release of the First 8490 Sequenced Strains for Exploring Actinobacteria Biosynthetic Diversity.</title>
        <authorList>
            <person name="Kalkreuter E."/>
            <person name="Kautsar S.A."/>
            <person name="Yang D."/>
            <person name="Bader C.D."/>
            <person name="Teijaro C.N."/>
            <person name="Fluegel L."/>
            <person name="Davis C.M."/>
            <person name="Simpson J.R."/>
            <person name="Lauterbach L."/>
            <person name="Steele A.D."/>
            <person name="Gui C."/>
            <person name="Meng S."/>
            <person name="Li G."/>
            <person name="Viehrig K."/>
            <person name="Ye F."/>
            <person name="Su P."/>
            <person name="Kiefer A.F."/>
            <person name="Nichols A."/>
            <person name="Cepeda A.J."/>
            <person name="Yan W."/>
            <person name="Fan B."/>
            <person name="Jiang Y."/>
            <person name="Adhikari A."/>
            <person name="Zheng C.-J."/>
            <person name="Schuster L."/>
            <person name="Cowan T.M."/>
            <person name="Smanski M.J."/>
            <person name="Chevrette M.G."/>
            <person name="De Carvalho L.P.S."/>
            <person name="Shen B."/>
        </authorList>
    </citation>
    <scope>NUCLEOTIDE SEQUENCE [LARGE SCALE GENOMIC DNA]</scope>
    <source>
        <strain evidence="7 8">NPDC078403</strain>
    </source>
</reference>
<keyword evidence="4" id="KW-0862">Zinc</keyword>
<evidence type="ECO:0000313" key="8">
    <source>
        <dbReference type="Proteomes" id="UP001620262"/>
    </source>
</evidence>
<dbReference type="PIRSF" id="PIRSF006157">
    <property type="entry name" value="Doxgns_DODA"/>
    <property type="match status" value="1"/>
</dbReference>
<evidence type="ECO:0000256" key="3">
    <source>
        <dbReference type="ARBA" id="ARBA00022723"/>
    </source>
</evidence>
<keyword evidence="5 7" id="KW-0560">Oxidoreductase</keyword>